<evidence type="ECO:0000313" key="2">
    <source>
        <dbReference type="Proteomes" id="UP000032946"/>
    </source>
</evidence>
<evidence type="ECO:0000313" key="1">
    <source>
        <dbReference type="EMBL" id="CDM93745.1"/>
    </source>
</evidence>
<dbReference type="Proteomes" id="UP000032946">
    <property type="component" value="Chromosome"/>
</dbReference>
<keyword evidence="2" id="KW-1185">Reference proteome</keyword>
<dbReference type="AlphaFoldDB" id="A0A9P1KC67"/>
<organism evidence="1 2">
    <name type="scientific">Limnospira indica PCC 8005</name>
    <dbReference type="NCBI Taxonomy" id="376219"/>
    <lineage>
        <taxon>Bacteria</taxon>
        <taxon>Bacillati</taxon>
        <taxon>Cyanobacteriota</taxon>
        <taxon>Cyanophyceae</taxon>
        <taxon>Oscillatoriophycideae</taxon>
        <taxon>Oscillatoriales</taxon>
        <taxon>Sirenicapillariaceae</taxon>
        <taxon>Limnospira</taxon>
    </lineage>
</organism>
<dbReference type="RefSeq" id="WP_006620989.1">
    <property type="nucleotide sequence ID" value="NZ_FO818640.1"/>
</dbReference>
<proteinExistence type="predicted"/>
<protein>
    <submittedName>
        <fullName evidence="1">Uncharacterized protein</fullName>
    </submittedName>
</protein>
<dbReference type="EMBL" id="FO818640">
    <property type="protein sequence ID" value="CDM93745.1"/>
    <property type="molecule type" value="Genomic_DNA"/>
</dbReference>
<gene>
    <name evidence="1" type="ORF">ARTHRO_11418</name>
</gene>
<reference evidence="1 2" key="1">
    <citation type="submission" date="2014-02" db="EMBL/GenBank/DDBJ databases">
        <authorList>
            <person name="Genoscope - CEA"/>
        </authorList>
    </citation>
    <scope>NUCLEOTIDE SEQUENCE [LARGE SCALE GENOMIC DNA]</scope>
    <source>
        <strain evidence="1 2">PCC 8005</strain>
    </source>
</reference>
<accession>A0A9P1KC67</accession>
<name>A0A9P1KC67_9CYAN</name>
<sequence>MKGSGCYNFGHGAIAFYHSNLTKNVSLPERTSNQASNWAGYPVKAMAGDRI</sequence>